<dbReference type="InterPro" id="IPR002937">
    <property type="entry name" value="Amino_oxidase"/>
</dbReference>
<name>A0A7W8A9W3_9ACTN</name>
<evidence type="ECO:0000259" key="5">
    <source>
        <dbReference type="Pfam" id="PF01593"/>
    </source>
</evidence>
<dbReference type="InterPro" id="IPR050703">
    <property type="entry name" value="Flavin_MAO"/>
</dbReference>
<evidence type="ECO:0000256" key="3">
    <source>
        <dbReference type="ARBA" id="ARBA00023002"/>
    </source>
</evidence>
<evidence type="ECO:0000256" key="1">
    <source>
        <dbReference type="ARBA" id="ARBA00001974"/>
    </source>
</evidence>
<dbReference type="PANTHER" id="PTHR43563">
    <property type="entry name" value="AMINE OXIDASE"/>
    <property type="match status" value="1"/>
</dbReference>
<dbReference type="InterPro" id="IPR001613">
    <property type="entry name" value="Flavin_amine_oxidase"/>
</dbReference>
<keyword evidence="7" id="KW-1185">Reference proteome</keyword>
<dbReference type="Pfam" id="PF01593">
    <property type="entry name" value="Amino_oxidase"/>
    <property type="match status" value="1"/>
</dbReference>
<feature type="binding site" evidence="4">
    <location>
        <position position="417"/>
    </location>
    <ligand>
        <name>FAD</name>
        <dbReference type="ChEBI" id="CHEBI:57692"/>
    </ligand>
</feature>
<evidence type="ECO:0000313" key="7">
    <source>
        <dbReference type="Proteomes" id="UP000568380"/>
    </source>
</evidence>
<comment type="similarity">
    <text evidence="2">Belongs to the flavin monoamine oxidase family.</text>
</comment>
<reference evidence="6 7" key="1">
    <citation type="submission" date="2020-08" db="EMBL/GenBank/DDBJ databases">
        <title>Genomic Encyclopedia of Type Strains, Phase IV (KMG-IV): sequencing the most valuable type-strain genomes for metagenomic binning, comparative biology and taxonomic classification.</title>
        <authorList>
            <person name="Goeker M."/>
        </authorList>
    </citation>
    <scope>NUCLEOTIDE SEQUENCE [LARGE SCALE GENOMIC DNA]</scope>
    <source>
        <strain evidence="6 7">DSM 45385</strain>
    </source>
</reference>
<dbReference type="SUPFAM" id="SSF51905">
    <property type="entry name" value="FAD/NAD(P)-binding domain"/>
    <property type="match status" value="1"/>
</dbReference>
<sequence length="441" mass="46568">MTDHHTPDRADVVVVGAGMAGLTCANVLLGRGADVLVLEARDHVGGRTRTVEAGGESVDLGGQFIGPGQDRAYALAAELGIEVFATYNAGDHLMETAAGRVRPWRGTVPRLSVPETLDLAQAMARFERLARTIDPSSPWTGSGAAGLDGQTLGGWLRRTLWTTGGRELFTAASRLLWACEPGELSLLHALFYARAAGGLRAVMATEGGAQQDRLDGGAGEMARRLAARLGDRVRLATPVRAITRDASHVVVTTGSGRSVRAGQVVVAIPPTLAGRIHYDPPLPAARDRLTQRLPMGGAIKCVLVYGGPFWRAAGFSGQALSLRGPVDGVADSSPRSGGRGVLVAVMHRPAPQEAVLNQLTRLFGAEAARPLAAVRHDWSADPFSRGGYAALFPPYTWTRYGPAVREPVGRIHWAGSETATRWYGYIDGAIRSGEAAAEAVL</sequence>
<comment type="cofactor">
    <cofactor evidence="1">
        <name>FAD</name>
        <dbReference type="ChEBI" id="CHEBI:57692"/>
    </cofactor>
</comment>
<dbReference type="InterPro" id="IPR036188">
    <property type="entry name" value="FAD/NAD-bd_sf"/>
</dbReference>
<protein>
    <submittedName>
        <fullName evidence="6">Monoamine oxidase</fullName>
        <ecNumber evidence="6">1.4.3.4</ecNumber>
    </submittedName>
</protein>
<feature type="binding site" evidence="4">
    <location>
        <position position="239"/>
    </location>
    <ligand>
        <name>FAD</name>
        <dbReference type="ChEBI" id="CHEBI:57692"/>
    </ligand>
</feature>
<feature type="binding site" evidence="4">
    <location>
        <begin position="39"/>
        <end position="40"/>
    </location>
    <ligand>
        <name>FAD</name>
        <dbReference type="ChEBI" id="CHEBI:57692"/>
    </ligand>
</feature>
<dbReference type="GO" id="GO:0097621">
    <property type="term" value="F:monoamine oxidase activity"/>
    <property type="evidence" value="ECO:0007669"/>
    <property type="project" value="UniProtKB-EC"/>
</dbReference>
<dbReference type="AlphaFoldDB" id="A0A7W8A9W3"/>
<comment type="caution">
    <text evidence="6">The sequence shown here is derived from an EMBL/GenBank/DDBJ whole genome shotgun (WGS) entry which is preliminary data.</text>
</comment>
<dbReference type="EMBL" id="JACHIN010000011">
    <property type="protein sequence ID" value="MBB5081724.1"/>
    <property type="molecule type" value="Genomic_DNA"/>
</dbReference>
<keyword evidence="3 6" id="KW-0560">Oxidoreductase</keyword>
<dbReference type="Proteomes" id="UP000568380">
    <property type="component" value="Unassembled WGS sequence"/>
</dbReference>
<gene>
    <name evidence="6" type="ORF">HNR40_007219</name>
</gene>
<dbReference type="EC" id="1.4.3.4" evidence="6"/>
<proteinExistence type="inferred from homology"/>
<dbReference type="PANTHER" id="PTHR43563:SF1">
    <property type="entry name" value="AMINE OXIDASE [FLAVIN-CONTAINING] B"/>
    <property type="match status" value="1"/>
</dbReference>
<dbReference type="Gene3D" id="3.50.50.60">
    <property type="entry name" value="FAD/NAD(P)-binding domain"/>
    <property type="match status" value="1"/>
</dbReference>
<evidence type="ECO:0000256" key="4">
    <source>
        <dbReference type="PIRSR" id="PIRSR601613-1"/>
    </source>
</evidence>
<dbReference type="RefSeq" id="WP_184969314.1">
    <property type="nucleotide sequence ID" value="NZ_JACHIN010000011.1"/>
</dbReference>
<organism evidence="6 7">
    <name type="scientific">Nonomuraea endophytica</name>
    <dbReference type="NCBI Taxonomy" id="714136"/>
    <lineage>
        <taxon>Bacteria</taxon>
        <taxon>Bacillati</taxon>
        <taxon>Actinomycetota</taxon>
        <taxon>Actinomycetes</taxon>
        <taxon>Streptosporangiales</taxon>
        <taxon>Streptosporangiaceae</taxon>
        <taxon>Nonomuraea</taxon>
    </lineage>
</organism>
<dbReference type="PRINTS" id="PR00757">
    <property type="entry name" value="AMINEOXDASEF"/>
</dbReference>
<dbReference type="SUPFAM" id="SSF54373">
    <property type="entry name" value="FAD-linked reductases, C-terminal domain"/>
    <property type="match status" value="1"/>
</dbReference>
<accession>A0A7W8A9W3</accession>
<evidence type="ECO:0000256" key="2">
    <source>
        <dbReference type="ARBA" id="ARBA00005995"/>
    </source>
</evidence>
<evidence type="ECO:0000313" key="6">
    <source>
        <dbReference type="EMBL" id="MBB5081724.1"/>
    </source>
</evidence>
<feature type="domain" description="Amine oxidase" evidence="5">
    <location>
        <begin position="19"/>
        <end position="441"/>
    </location>
</feature>